<name>A0A806JYZ2_9BACT</name>
<dbReference type="EMBL" id="JQ844186">
    <property type="protein sequence ID" value="AGS52247.1"/>
    <property type="molecule type" value="Genomic_DNA"/>
</dbReference>
<organism evidence="1">
    <name type="scientific">uncultured bacterium contig00056</name>
    <dbReference type="NCBI Taxonomy" id="1181540"/>
    <lineage>
        <taxon>Bacteria</taxon>
        <taxon>environmental samples</taxon>
    </lineage>
</organism>
<dbReference type="AlphaFoldDB" id="A0A806JYZ2"/>
<accession>A0A806JYZ2</accession>
<sequence length="47" mass="5202">MPAKTLVGLVCDKRSRGSWRSGVRNKAEEVILAGRKSCVIIIEDMEV</sequence>
<proteinExistence type="predicted"/>
<evidence type="ECO:0000313" key="1">
    <source>
        <dbReference type="EMBL" id="AGS52247.1"/>
    </source>
</evidence>
<reference evidence="1" key="1">
    <citation type="submission" date="2012-03" db="EMBL/GenBank/DDBJ databases">
        <title>Functional metagenomics reveals considerable lignocellulase gene clusters in the gut microbiome of a wood-feeding higher termite.</title>
        <authorList>
            <person name="Liu N."/>
        </authorList>
    </citation>
    <scope>NUCLEOTIDE SEQUENCE</scope>
</reference>
<protein>
    <submittedName>
        <fullName evidence="1">Uncharacterized protein</fullName>
    </submittedName>
</protein>